<dbReference type="AlphaFoldDB" id="A0A142VU37"/>
<dbReference type="KEGG" id="ster:AOA14_01730"/>
<dbReference type="STRING" id="1219058.AOA14_01730"/>
<feature type="domain" description="TauD/TfdA-like" evidence="6">
    <location>
        <begin position="12"/>
        <end position="275"/>
    </location>
</feature>
<dbReference type="InterPro" id="IPR051323">
    <property type="entry name" value="AtsK-like"/>
</dbReference>
<evidence type="ECO:0000256" key="1">
    <source>
        <dbReference type="ARBA" id="ARBA00005896"/>
    </source>
</evidence>
<dbReference type="Pfam" id="PF02668">
    <property type="entry name" value="TauD"/>
    <property type="match status" value="1"/>
</dbReference>
<dbReference type="GO" id="GO:0000908">
    <property type="term" value="F:taurine dioxygenase activity"/>
    <property type="evidence" value="ECO:0007669"/>
    <property type="project" value="TreeGrafter"/>
</dbReference>
<dbReference type="InterPro" id="IPR042098">
    <property type="entry name" value="TauD-like_sf"/>
</dbReference>
<keyword evidence="5" id="KW-0408">Iron</keyword>
<accession>A0A142VU37</accession>
<dbReference type="Gene3D" id="3.60.130.10">
    <property type="entry name" value="Clavaminate synthase-like"/>
    <property type="match status" value="1"/>
</dbReference>
<evidence type="ECO:0000256" key="5">
    <source>
        <dbReference type="ARBA" id="ARBA00023004"/>
    </source>
</evidence>
<dbReference type="EMBL" id="CP013342">
    <property type="protein sequence ID" value="AMU93320.1"/>
    <property type="molecule type" value="Genomic_DNA"/>
</dbReference>
<evidence type="ECO:0000256" key="4">
    <source>
        <dbReference type="ARBA" id="ARBA00023002"/>
    </source>
</evidence>
<evidence type="ECO:0000313" key="7">
    <source>
        <dbReference type="EMBL" id="AMU93320.1"/>
    </source>
</evidence>
<sequence length="282" mass="31673">MRESSMTSIQMHPLSPHVGVEATGIDLNHLDEQDIGLLRQAVAEHGVLFVRDQTLTPEQHIAFARRWGEIDINKYFPANGGHPEIAEVRKSESQQTNIGGGWHTDHSYDQIPAMGSILLARETPPSGGDTLFAGMGAAFDSLSPGLKDMLRTLRAVHSADHIYSADGLYSKTDQGVDLKGHEERTRAVHAVVIRHPQSGREILYVNPAFTLHFDGWTREESVPLLTYLYQVAMQEQFHCRVQWAPGSLAIWDNRSTWHYAMNDYHGHRRLMHRITISGEPLA</sequence>
<gene>
    <name evidence="7" type="ORF">AOA14_01730</name>
</gene>
<dbReference type="GO" id="GO:0005737">
    <property type="term" value="C:cytoplasm"/>
    <property type="evidence" value="ECO:0007669"/>
    <property type="project" value="TreeGrafter"/>
</dbReference>
<proteinExistence type="inferred from homology"/>
<keyword evidence="3 7" id="KW-0223">Dioxygenase</keyword>
<dbReference type="Proteomes" id="UP000076234">
    <property type="component" value="Chromosome"/>
</dbReference>
<reference evidence="7 8" key="2">
    <citation type="journal article" date="2016" name="Genome Announc.">
        <title>Complete Genome Sequence of Sphingopyxis terrae Strain 203-1 (NBRC 111660), a Polyethylene Glycol Degrader.</title>
        <authorList>
            <person name="Ohtsubo Y."/>
            <person name="Nonoyama S."/>
            <person name="Nagata Y."/>
            <person name="Numata M."/>
            <person name="Tsuchikane K."/>
            <person name="Hosoyama A."/>
            <person name="Yamazoe A."/>
            <person name="Tsuda M."/>
            <person name="Fujita N."/>
            <person name="Kawai F."/>
        </authorList>
    </citation>
    <scope>NUCLEOTIDE SEQUENCE [LARGE SCALE GENOMIC DNA]</scope>
    <source>
        <strain evidence="7 8">203-1</strain>
    </source>
</reference>
<dbReference type="InterPro" id="IPR003819">
    <property type="entry name" value="TauD/TfdA-like"/>
</dbReference>
<evidence type="ECO:0000256" key="2">
    <source>
        <dbReference type="ARBA" id="ARBA00022723"/>
    </source>
</evidence>
<dbReference type="PANTHER" id="PTHR30468:SF1">
    <property type="entry name" value="ALPHA-KETOGLUTARATE-DEPENDENT SULFONATE DIOXYGENASE"/>
    <property type="match status" value="1"/>
</dbReference>
<organism evidence="7 8">
    <name type="scientific">Sphingopyxis terrae subsp. terrae NBRC 15098</name>
    <dbReference type="NCBI Taxonomy" id="1219058"/>
    <lineage>
        <taxon>Bacteria</taxon>
        <taxon>Pseudomonadati</taxon>
        <taxon>Pseudomonadota</taxon>
        <taxon>Alphaproteobacteria</taxon>
        <taxon>Sphingomonadales</taxon>
        <taxon>Sphingomonadaceae</taxon>
        <taxon>Sphingopyxis</taxon>
    </lineage>
</organism>
<keyword evidence="2" id="KW-0479">Metal-binding</keyword>
<dbReference type="GO" id="GO:0006790">
    <property type="term" value="P:sulfur compound metabolic process"/>
    <property type="evidence" value="ECO:0007669"/>
    <property type="project" value="TreeGrafter"/>
</dbReference>
<evidence type="ECO:0000259" key="6">
    <source>
        <dbReference type="Pfam" id="PF02668"/>
    </source>
</evidence>
<keyword evidence="4" id="KW-0560">Oxidoreductase</keyword>
<dbReference type="SUPFAM" id="SSF51197">
    <property type="entry name" value="Clavaminate synthase-like"/>
    <property type="match status" value="1"/>
</dbReference>
<protein>
    <submittedName>
        <fullName evidence="7">Taurine dioxygenase</fullName>
    </submittedName>
</protein>
<evidence type="ECO:0000313" key="8">
    <source>
        <dbReference type="Proteomes" id="UP000076234"/>
    </source>
</evidence>
<dbReference type="GO" id="GO:0046872">
    <property type="term" value="F:metal ion binding"/>
    <property type="evidence" value="ECO:0007669"/>
    <property type="project" value="UniProtKB-KW"/>
</dbReference>
<name>A0A142VU37_9SPHN</name>
<reference evidence="8" key="1">
    <citation type="submission" date="2015-11" db="EMBL/GenBank/DDBJ databases">
        <title>Complete genome sequence of a polyethylene glycol-degrading strain Sphingopyxis terrae strain 203-1 (NBRC 15098).</title>
        <authorList>
            <person name="Yoshiyuki O."/>
            <person name="Shouta N."/>
            <person name="Nagata Y."/>
            <person name="Numata M."/>
            <person name="Tsuchikane K."/>
            <person name="Hosoyama A."/>
            <person name="Yamazoe A."/>
            <person name="Tsuda M."/>
            <person name="Fujita N."/>
            <person name="Kawai F."/>
        </authorList>
    </citation>
    <scope>NUCLEOTIDE SEQUENCE [LARGE SCALE GENOMIC DNA]</scope>
    <source>
        <strain evidence="8">203-1</strain>
    </source>
</reference>
<dbReference type="PANTHER" id="PTHR30468">
    <property type="entry name" value="ALPHA-KETOGLUTARATE-DEPENDENT SULFONATE DIOXYGENASE"/>
    <property type="match status" value="1"/>
</dbReference>
<comment type="similarity">
    <text evidence="1">Belongs to the TfdA dioxygenase family.</text>
</comment>
<evidence type="ECO:0000256" key="3">
    <source>
        <dbReference type="ARBA" id="ARBA00022964"/>
    </source>
</evidence>